<evidence type="ECO:0000256" key="3">
    <source>
        <dbReference type="ARBA" id="ARBA00022475"/>
    </source>
</evidence>
<protein>
    <recommendedName>
        <fullName evidence="11">MATE efflux family protein</fullName>
    </recommendedName>
</protein>
<dbReference type="EMBL" id="JAUEPP010000003">
    <property type="protein sequence ID" value="KAK3347773.1"/>
    <property type="molecule type" value="Genomic_DNA"/>
</dbReference>
<reference evidence="9" key="2">
    <citation type="submission" date="2023-06" db="EMBL/GenBank/DDBJ databases">
        <authorList>
            <consortium name="Lawrence Berkeley National Laboratory"/>
            <person name="Haridas S."/>
            <person name="Hensen N."/>
            <person name="Bonometti L."/>
            <person name="Westerberg I."/>
            <person name="Brannstrom I.O."/>
            <person name="Guillou S."/>
            <person name="Cros-Aarteil S."/>
            <person name="Calhoun S."/>
            <person name="Kuo A."/>
            <person name="Mondo S."/>
            <person name="Pangilinan J."/>
            <person name="Riley R."/>
            <person name="Labutti K."/>
            <person name="Andreopoulos B."/>
            <person name="Lipzen A."/>
            <person name="Chen C."/>
            <person name="Yanf M."/>
            <person name="Daum C."/>
            <person name="Ng V."/>
            <person name="Clum A."/>
            <person name="Steindorff A."/>
            <person name="Ohm R."/>
            <person name="Martin F."/>
            <person name="Silar P."/>
            <person name="Natvig D."/>
            <person name="Lalanne C."/>
            <person name="Gautier V."/>
            <person name="Ament-Velasquez S.L."/>
            <person name="Kruys A."/>
            <person name="Hutchinson M.I."/>
            <person name="Powell A.J."/>
            <person name="Barry K."/>
            <person name="Miller A.N."/>
            <person name="Grigoriev I.V."/>
            <person name="Debuchy R."/>
            <person name="Gladieux P."/>
            <person name="Thoren M.H."/>
            <person name="Johannesson H."/>
        </authorList>
    </citation>
    <scope>NUCLEOTIDE SEQUENCE</scope>
    <source>
        <strain evidence="9">CBS 560.94</strain>
    </source>
</reference>
<keyword evidence="3" id="KW-1003">Cell membrane</keyword>
<sequence>MWRATDQNTRYRMLSSKDPAENEIISPISFSPGEPSVYHAHDHSVSDDEPTPSDRSPKKTGFNKFIPSRDTYWGSLTYNLLAFLLPALYQTLSKLWIAQIDSDSVVLTDVYTYISTIAEVLNEGLPRIAWLIIGNSASYSLSTRLSLSYTLIIFQTCMGLLMTVIFIAAAESFAAGFVPPEVREKSLSYVRLSSAVALTSAVQTAVASCTRAMDWPDVPLVVSSVGFAVNIVLDMLFLSWFHVGWTGYKPTVLAQAGIRLACDVTAAGVGLGYFVWVARRKVREEIQSRMGLRGDERVDDEGMGRVVWWWTAGFWMMAREAVYTFAESAVRNAIYLWLVNRIIGLGADYATAWGVFNTIRWGLVMVPVQALETSALTFIGHEWGEWKKGKEGVSKPAARWGEIKRISRPAINSALVSLAVEIPICIFLSLWGMKEFAFYISNSERVADITKKMWQNIDWCYIFYALNYQLSSILLATVPRWFLYQSLWSNLLWSLPWAIVVTVMKFKEEQAWTFYSVIFGGANVFSSIVVAIVLGAWVWRLHNGMIRV</sequence>
<dbReference type="AlphaFoldDB" id="A0AAE0JH50"/>
<feature type="transmembrane region" description="Helical" evidence="8">
    <location>
        <begin position="147"/>
        <end position="169"/>
    </location>
</feature>
<keyword evidence="10" id="KW-1185">Reference proteome</keyword>
<keyword evidence="4 8" id="KW-0812">Transmembrane</keyword>
<evidence type="ECO:0000313" key="9">
    <source>
        <dbReference type="EMBL" id="KAK3347773.1"/>
    </source>
</evidence>
<dbReference type="PANTHER" id="PTHR43549:SF2">
    <property type="entry name" value="MULTIDRUG RESISTANCE PROTEIN NORM-RELATED"/>
    <property type="match status" value="1"/>
</dbReference>
<feature type="transmembrane region" description="Helical" evidence="8">
    <location>
        <begin position="414"/>
        <end position="433"/>
    </location>
</feature>
<keyword evidence="2" id="KW-0813">Transport</keyword>
<evidence type="ECO:0000256" key="6">
    <source>
        <dbReference type="ARBA" id="ARBA00023136"/>
    </source>
</evidence>
<keyword evidence="5 8" id="KW-1133">Transmembrane helix</keyword>
<feature type="transmembrane region" description="Helical" evidence="8">
    <location>
        <begin position="189"/>
        <end position="208"/>
    </location>
</feature>
<evidence type="ECO:0000313" key="10">
    <source>
        <dbReference type="Proteomes" id="UP001278500"/>
    </source>
</evidence>
<feature type="transmembrane region" description="Helical" evidence="8">
    <location>
        <begin position="220"/>
        <end position="241"/>
    </location>
</feature>
<dbReference type="GO" id="GO:0005886">
    <property type="term" value="C:plasma membrane"/>
    <property type="evidence" value="ECO:0007669"/>
    <property type="project" value="UniProtKB-SubCell"/>
</dbReference>
<evidence type="ECO:0000256" key="8">
    <source>
        <dbReference type="SAM" id="Phobius"/>
    </source>
</evidence>
<gene>
    <name evidence="9" type="ORF">B0H65DRAFT_422300</name>
</gene>
<comment type="subcellular location">
    <subcellularLocation>
        <location evidence="1">Cell membrane</location>
        <topology evidence="1">Multi-pass membrane protein</topology>
    </subcellularLocation>
</comment>
<dbReference type="Proteomes" id="UP001278500">
    <property type="component" value="Unassembled WGS sequence"/>
</dbReference>
<comment type="caution">
    <text evidence="9">The sequence shown here is derived from an EMBL/GenBank/DDBJ whole genome shotgun (WGS) entry which is preliminary data.</text>
</comment>
<feature type="region of interest" description="Disordered" evidence="7">
    <location>
        <begin position="25"/>
        <end position="61"/>
    </location>
</feature>
<keyword evidence="6 8" id="KW-0472">Membrane</keyword>
<dbReference type="RefSeq" id="XP_062682855.1">
    <property type="nucleotide sequence ID" value="XM_062824395.1"/>
</dbReference>
<evidence type="ECO:0000256" key="1">
    <source>
        <dbReference type="ARBA" id="ARBA00004651"/>
    </source>
</evidence>
<evidence type="ECO:0000256" key="7">
    <source>
        <dbReference type="SAM" id="MobiDB-lite"/>
    </source>
</evidence>
<evidence type="ECO:0000256" key="5">
    <source>
        <dbReference type="ARBA" id="ARBA00022989"/>
    </source>
</evidence>
<reference evidence="9" key="1">
    <citation type="journal article" date="2023" name="Mol. Phylogenet. Evol.">
        <title>Genome-scale phylogeny and comparative genomics of the fungal order Sordariales.</title>
        <authorList>
            <person name="Hensen N."/>
            <person name="Bonometti L."/>
            <person name="Westerberg I."/>
            <person name="Brannstrom I.O."/>
            <person name="Guillou S."/>
            <person name="Cros-Aarteil S."/>
            <person name="Calhoun S."/>
            <person name="Haridas S."/>
            <person name="Kuo A."/>
            <person name="Mondo S."/>
            <person name="Pangilinan J."/>
            <person name="Riley R."/>
            <person name="LaButti K."/>
            <person name="Andreopoulos B."/>
            <person name="Lipzen A."/>
            <person name="Chen C."/>
            <person name="Yan M."/>
            <person name="Daum C."/>
            <person name="Ng V."/>
            <person name="Clum A."/>
            <person name="Steindorff A."/>
            <person name="Ohm R.A."/>
            <person name="Martin F."/>
            <person name="Silar P."/>
            <person name="Natvig D.O."/>
            <person name="Lalanne C."/>
            <person name="Gautier V."/>
            <person name="Ament-Velasquez S.L."/>
            <person name="Kruys A."/>
            <person name="Hutchinson M.I."/>
            <person name="Powell A.J."/>
            <person name="Barry K."/>
            <person name="Miller A.N."/>
            <person name="Grigoriev I.V."/>
            <person name="Debuchy R."/>
            <person name="Gladieux P."/>
            <person name="Hiltunen Thoren M."/>
            <person name="Johannesson H."/>
        </authorList>
    </citation>
    <scope>NUCLEOTIDE SEQUENCE</scope>
    <source>
        <strain evidence="9">CBS 560.94</strain>
    </source>
</reference>
<name>A0AAE0JH50_9PEZI</name>
<evidence type="ECO:0000256" key="4">
    <source>
        <dbReference type="ARBA" id="ARBA00022692"/>
    </source>
</evidence>
<feature type="transmembrane region" description="Helical" evidence="8">
    <location>
        <begin position="253"/>
        <end position="276"/>
    </location>
</feature>
<feature type="transmembrane region" description="Helical" evidence="8">
    <location>
        <begin position="512"/>
        <end position="539"/>
    </location>
</feature>
<dbReference type="GeneID" id="87861549"/>
<evidence type="ECO:0008006" key="11">
    <source>
        <dbReference type="Google" id="ProtNLM"/>
    </source>
</evidence>
<accession>A0AAE0JH50</accession>
<evidence type="ECO:0000256" key="2">
    <source>
        <dbReference type="ARBA" id="ARBA00022448"/>
    </source>
</evidence>
<organism evidence="9 10">
    <name type="scientific">Neurospora tetraspora</name>
    <dbReference type="NCBI Taxonomy" id="94610"/>
    <lineage>
        <taxon>Eukaryota</taxon>
        <taxon>Fungi</taxon>
        <taxon>Dikarya</taxon>
        <taxon>Ascomycota</taxon>
        <taxon>Pezizomycotina</taxon>
        <taxon>Sordariomycetes</taxon>
        <taxon>Sordariomycetidae</taxon>
        <taxon>Sordariales</taxon>
        <taxon>Sordariaceae</taxon>
        <taxon>Neurospora</taxon>
    </lineage>
</organism>
<dbReference type="PANTHER" id="PTHR43549">
    <property type="entry name" value="MULTIDRUG RESISTANCE PROTEIN YPNP-RELATED"/>
    <property type="match status" value="1"/>
</dbReference>
<dbReference type="InterPro" id="IPR052031">
    <property type="entry name" value="Membrane_Transporter-Flippase"/>
</dbReference>
<proteinExistence type="predicted"/>
<feature type="transmembrane region" description="Helical" evidence="8">
    <location>
        <begin position="461"/>
        <end position="483"/>
    </location>
</feature>